<sequence>MKKIYYSLPLALFISFSSSAAMVATEIGVMDWGSKAEENFGKMKSENSFVKMKGYNATDWGDIYGHVKLEDFEDSDMISSEINLVGQIAIGETGFNYYGQVFNKTKPRWSETNTTLGFSWLHEMYGWDIQLALAGHIVNADYKNFDSDFKGGLNGGYQFTQIDRAFSIGQQDFKFTYWQEHFWGRDKQYLAISGDEKDFGFNGLLAVRWFLPANLSASIAYRYANNNLGIAGYHDAFMYSIQYNF</sequence>
<protein>
    <submittedName>
        <fullName evidence="2">Outer membrane protein OmpK</fullName>
    </submittedName>
</protein>
<evidence type="ECO:0000256" key="1">
    <source>
        <dbReference type="SAM" id="SignalP"/>
    </source>
</evidence>
<name>A0ABP9ERD2_9GAMM</name>
<organism evidence="2 3">
    <name type="scientific">Ferrimonas pelagia</name>
    <dbReference type="NCBI Taxonomy" id="1177826"/>
    <lineage>
        <taxon>Bacteria</taxon>
        <taxon>Pseudomonadati</taxon>
        <taxon>Pseudomonadota</taxon>
        <taxon>Gammaproteobacteria</taxon>
        <taxon>Alteromonadales</taxon>
        <taxon>Ferrimonadaceae</taxon>
        <taxon>Ferrimonas</taxon>
    </lineage>
</organism>
<accession>A0ABP9ERD2</accession>
<dbReference type="InterPro" id="IPR018013">
    <property type="entry name" value="Channel_Tsx-like"/>
</dbReference>
<keyword evidence="1" id="KW-0732">Signal</keyword>
<feature type="signal peptide" evidence="1">
    <location>
        <begin position="1"/>
        <end position="20"/>
    </location>
</feature>
<evidence type="ECO:0000313" key="2">
    <source>
        <dbReference type="EMBL" id="GAA4885343.1"/>
    </source>
</evidence>
<comment type="caution">
    <text evidence="2">The sequence shown here is derived from an EMBL/GenBank/DDBJ whole genome shotgun (WGS) entry which is preliminary data.</text>
</comment>
<dbReference type="Proteomes" id="UP001499988">
    <property type="component" value="Unassembled WGS sequence"/>
</dbReference>
<dbReference type="Pfam" id="PF03502">
    <property type="entry name" value="Channel_Tsx"/>
    <property type="match status" value="1"/>
</dbReference>
<evidence type="ECO:0000313" key="3">
    <source>
        <dbReference type="Proteomes" id="UP001499988"/>
    </source>
</evidence>
<dbReference type="EMBL" id="BAABJZ010000054">
    <property type="protein sequence ID" value="GAA4885343.1"/>
    <property type="molecule type" value="Genomic_DNA"/>
</dbReference>
<feature type="chain" id="PRO_5045668455" evidence="1">
    <location>
        <begin position="21"/>
        <end position="245"/>
    </location>
</feature>
<gene>
    <name evidence="2" type="ORF">GCM10023333_18570</name>
</gene>
<reference evidence="3" key="1">
    <citation type="journal article" date="2019" name="Int. J. Syst. Evol. Microbiol.">
        <title>The Global Catalogue of Microorganisms (GCM) 10K type strain sequencing project: providing services to taxonomists for standard genome sequencing and annotation.</title>
        <authorList>
            <consortium name="The Broad Institute Genomics Platform"/>
            <consortium name="The Broad Institute Genome Sequencing Center for Infectious Disease"/>
            <person name="Wu L."/>
            <person name="Ma J."/>
        </authorList>
    </citation>
    <scope>NUCLEOTIDE SEQUENCE [LARGE SCALE GENOMIC DNA]</scope>
    <source>
        <strain evidence="3">JCM 18401</strain>
    </source>
</reference>
<keyword evidence="3" id="KW-1185">Reference proteome</keyword>
<dbReference type="RefSeq" id="WP_345335093.1">
    <property type="nucleotide sequence ID" value="NZ_BAABJZ010000054.1"/>
</dbReference>
<proteinExistence type="predicted"/>